<keyword evidence="2" id="KW-1185">Reference proteome</keyword>
<name>F3PWM2_9BACE</name>
<accession>F3PWM2</accession>
<dbReference type="AlphaFoldDB" id="F3PWM2"/>
<evidence type="ECO:0000313" key="2">
    <source>
        <dbReference type="Proteomes" id="UP000003416"/>
    </source>
</evidence>
<sequence>MINLFLIFCLSFRRWETLFLMRANAFVYLDIWTFSRTLRKLRE</sequence>
<dbReference type="STRING" id="763034.HMPREF9446_03158"/>
<gene>
    <name evidence="1" type="ORF">HMPREF9446_03158</name>
</gene>
<dbReference type="HOGENOM" id="CLU_3229603_0_0_10"/>
<dbReference type="EMBL" id="AFBN01000096">
    <property type="protein sequence ID" value="EGF51951.1"/>
    <property type="molecule type" value="Genomic_DNA"/>
</dbReference>
<organism evidence="1 2">
    <name type="scientific">Bacteroides fluxus YIT 12057</name>
    <dbReference type="NCBI Taxonomy" id="763034"/>
    <lineage>
        <taxon>Bacteria</taxon>
        <taxon>Pseudomonadati</taxon>
        <taxon>Bacteroidota</taxon>
        <taxon>Bacteroidia</taxon>
        <taxon>Bacteroidales</taxon>
        <taxon>Bacteroidaceae</taxon>
        <taxon>Bacteroides</taxon>
    </lineage>
</organism>
<dbReference type="Proteomes" id="UP000003416">
    <property type="component" value="Unassembled WGS sequence"/>
</dbReference>
<protein>
    <submittedName>
        <fullName evidence="1">Uncharacterized protein</fullName>
    </submittedName>
</protein>
<evidence type="ECO:0000313" key="1">
    <source>
        <dbReference type="EMBL" id="EGF51951.1"/>
    </source>
</evidence>
<comment type="caution">
    <text evidence="1">The sequence shown here is derived from an EMBL/GenBank/DDBJ whole genome shotgun (WGS) entry which is preliminary data.</text>
</comment>
<reference evidence="1 2" key="1">
    <citation type="submission" date="2011-02" db="EMBL/GenBank/DDBJ databases">
        <authorList>
            <person name="Weinstock G."/>
            <person name="Sodergren E."/>
            <person name="Clifton S."/>
            <person name="Fulton L."/>
            <person name="Fulton B."/>
            <person name="Courtney L."/>
            <person name="Fronick C."/>
            <person name="Harrison M."/>
            <person name="Strong C."/>
            <person name="Farmer C."/>
            <person name="Delahaunty K."/>
            <person name="Markovic C."/>
            <person name="Hall O."/>
            <person name="Minx P."/>
            <person name="Tomlinson C."/>
            <person name="Mitreva M."/>
            <person name="Hou S."/>
            <person name="Chen J."/>
            <person name="Wollam A."/>
            <person name="Pepin K.H."/>
            <person name="Johnson M."/>
            <person name="Bhonagiri V."/>
            <person name="Zhang X."/>
            <person name="Suruliraj S."/>
            <person name="Warren W."/>
            <person name="Chinwalla A."/>
            <person name="Mardis E.R."/>
            <person name="Wilson R.K."/>
        </authorList>
    </citation>
    <scope>NUCLEOTIDE SEQUENCE [LARGE SCALE GENOMIC DNA]</scope>
    <source>
        <strain evidence="1 2">YIT 12057</strain>
    </source>
</reference>
<proteinExistence type="predicted"/>